<keyword evidence="2" id="KW-1185">Reference proteome</keyword>
<reference evidence="3" key="1">
    <citation type="submission" date="2025-08" db="UniProtKB">
        <authorList>
            <consortium name="RefSeq"/>
        </authorList>
    </citation>
    <scope>IDENTIFICATION</scope>
    <source>
        <tissue evidence="3">Muscle</tissue>
    </source>
</reference>
<feature type="chain" id="PRO_5046214111" evidence="1">
    <location>
        <begin position="23"/>
        <end position="294"/>
    </location>
</feature>
<dbReference type="GeneID" id="106478327"/>
<dbReference type="RefSeq" id="XP_022237632.1">
    <property type="nucleotide sequence ID" value="XM_022381924.1"/>
</dbReference>
<feature type="signal peptide" evidence="1">
    <location>
        <begin position="1"/>
        <end position="22"/>
    </location>
</feature>
<proteinExistence type="predicted"/>
<evidence type="ECO:0000313" key="3">
    <source>
        <dbReference type="RefSeq" id="XP_022237632.1"/>
    </source>
</evidence>
<dbReference type="Proteomes" id="UP000694941">
    <property type="component" value="Unplaced"/>
</dbReference>
<evidence type="ECO:0000256" key="1">
    <source>
        <dbReference type="SAM" id="SignalP"/>
    </source>
</evidence>
<accession>A0ABM1S1X7</accession>
<protein>
    <submittedName>
        <fullName evidence="3">Uncharacterized protein LOC106478327 isoform X1</fullName>
    </submittedName>
</protein>
<gene>
    <name evidence="3" type="primary">LOC106478327</name>
</gene>
<organism evidence="2 3">
    <name type="scientific">Limulus polyphemus</name>
    <name type="common">Atlantic horseshoe crab</name>
    <dbReference type="NCBI Taxonomy" id="6850"/>
    <lineage>
        <taxon>Eukaryota</taxon>
        <taxon>Metazoa</taxon>
        <taxon>Ecdysozoa</taxon>
        <taxon>Arthropoda</taxon>
        <taxon>Chelicerata</taxon>
        <taxon>Merostomata</taxon>
        <taxon>Xiphosura</taxon>
        <taxon>Limulidae</taxon>
        <taxon>Limulus</taxon>
    </lineage>
</organism>
<sequence>MWNSLMWIVHAVILMMVSTGQTEDDTGNELSEHLNDYVIAVNDVNLAAENALENMPRISQMYDVENSPQLSIVEKAVKSSLLNKLVQQLLEIWVQIQVLKLGGYPVLQSLLEKAKELFQKIKELGGENIVTSKDFLDKLWDKVREILDLSRKVMCDRNGKFTGSFAWEHYQNITKGLDILVIKEKLLKKLDELDLQSVTFVRSNTTEHHTNGDYISRWAYFVVKQLIKSITNPMGKLQTIVLKYVFRVINDIQIMVNELLRYLLEIFWFLEQFGFVIELNDSVSRNNKVIYICE</sequence>
<evidence type="ECO:0000313" key="2">
    <source>
        <dbReference type="Proteomes" id="UP000694941"/>
    </source>
</evidence>
<keyword evidence="1" id="KW-0732">Signal</keyword>
<name>A0ABM1S1X7_LIMPO</name>